<organism evidence="2 3">
    <name type="scientific">Pseudorhodoferax soli</name>
    <dbReference type="NCBI Taxonomy" id="545864"/>
    <lineage>
        <taxon>Bacteria</taxon>
        <taxon>Pseudomonadati</taxon>
        <taxon>Pseudomonadota</taxon>
        <taxon>Betaproteobacteria</taxon>
        <taxon>Burkholderiales</taxon>
        <taxon>Comamonadaceae</taxon>
    </lineage>
</organism>
<protein>
    <submittedName>
        <fullName evidence="2">Putative DNA primase/helicase</fullName>
    </submittedName>
</protein>
<proteinExistence type="predicted"/>
<reference evidence="2 3" key="1">
    <citation type="submission" date="2018-07" db="EMBL/GenBank/DDBJ databases">
        <title>Genomic Encyclopedia of Type Strains, Phase IV (KMG-IV): sequencing the most valuable type-strain genomes for metagenomic binning, comparative biology and taxonomic classification.</title>
        <authorList>
            <person name="Goeker M."/>
        </authorList>
    </citation>
    <scope>NUCLEOTIDE SEQUENCE [LARGE SCALE GENOMIC DNA]</scope>
    <source>
        <strain evidence="2 3">DSM 21634</strain>
    </source>
</reference>
<dbReference type="Pfam" id="PF08273">
    <property type="entry name" value="Zn_Ribbon_Prim"/>
    <property type="match status" value="1"/>
</dbReference>
<evidence type="ECO:0000313" key="3">
    <source>
        <dbReference type="Proteomes" id="UP000252884"/>
    </source>
</evidence>
<dbReference type="SMART" id="SM00778">
    <property type="entry name" value="Prim_Zn_Ribbon"/>
    <property type="match status" value="1"/>
</dbReference>
<keyword evidence="2" id="KW-0067">ATP-binding</keyword>
<evidence type="ECO:0000313" key="2">
    <source>
        <dbReference type="EMBL" id="RCW69544.1"/>
    </source>
</evidence>
<dbReference type="EMBL" id="QPJK01000006">
    <property type="protein sequence ID" value="RCW69544.1"/>
    <property type="molecule type" value="Genomic_DNA"/>
</dbReference>
<dbReference type="CDD" id="cd01029">
    <property type="entry name" value="TOPRIM_primases"/>
    <property type="match status" value="1"/>
</dbReference>
<accession>A0A368XU40</accession>
<dbReference type="SUPFAM" id="SSF57783">
    <property type="entry name" value="Zinc beta-ribbon"/>
    <property type="match status" value="1"/>
</dbReference>
<comment type="caution">
    <text evidence="2">The sequence shown here is derived from an EMBL/GenBank/DDBJ whole genome shotgun (WGS) entry which is preliminary data.</text>
</comment>
<sequence>MNDQAFAIRVEDVQARAHGRWDEILRCLGADERILRRKNMACPLCGGTDRFQYTDRFGEGNYHCRNPECGPGGGFKLAQAIFGWDFGTTLKKVNACVGGLREAPRQESVASPERMAALARRIWDEAVPVQPGDPVDRYLTGRGLGRDSYPDSLRHHPRLGYYARSGDGKSQRVGEYAAMLARVDGPDGRMVTLHRTYLSAGRKAPLSDAKKLLSTGVNGAAIRLFAPTEELAIAEGIETALAVQMLRNVPTWAAMSAGNLERVQIPETVRRVLVYGDNDADGDFEGEASAFALARRLCKEARHATRREVEVLIPRKRGSDWADVWWVVVRNMKRAA</sequence>
<dbReference type="OrthoDB" id="8967890at2"/>
<dbReference type="GO" id="GO:0004386">
    <property type="term" value="F:helicase activity"/>
    <property type="evidence" value="ECO:0007669"/>
    <property type="project" value="UniProtKB-KW"/>
</dbReference>
<keyword evidence="2" id="KW-0347">Helicase</keyword>
<dbReference type="GO" id="GO:0008270">
    <property type="term" value="F:zinc ion binding"/>
    <property type="evidence" value="ECO:0007669"/>
    <property type="project" value="InterPro"/>
</dbReference>
<gene>
    <name evidence="2" type="ORF">DES41_106418</name>
</gene>
<evidence type="ECO:0000259" key="1">
    <source>
        <dbReference type="SMART" id="SM00778"/>
    </source>
</evidence>
<dbReference type="InterPro" id="IPR013237">
    <property type="entry name" value="Phage_T7_Gp4_N"/>
</dbReference>
<dbReference type="InterPro" id="IPR006171">
    <property type="entry name" value="TOPRIM_dom"/>
</dbReference>
<dbReference type="Pfam" id="PF23639">
    <property type="entry name" value="DUF7146"/>
    <property type="match status" value="1"/>
</dbReference>
<dbReference type="InterPro" id="IPR055570">
    <property type="entry name" value="DUF7146"/>
</dbReference>
<keyword evidence="2" id="KW-0378">Hydrolase</keyword>
<feature type="domain" description="DNA primase/helicase Gp4 N-terminal Bacteriophage T7-like" evidence="1">
    <location>
        <begin position="37"/>
        <end position="75"/>
    </location>
</feature>
<dbReference type="AlphaFoldDB" id="A0A368XU40"/>
<dbReference type="Pfam" id="PF13362">
    <property type="entry name" value="Toprim_3"/>
    <property type="match status" value="1"/>
</dbReference>
<dbReference type="InterPro" id="IPR034154">
    <property type="entry name" value="TOPRIM_DnaG/twinkle"/>
</dbReference>
<dbReference type="RefSeq" id="WP_114469939.1">
    <property type="nucleotide sequence ID" value="NZ_QPJK01000006.1"/>
</dbReference>
<dbReference type="Proteomes" id="UP000252884">
    <property type="component" value="Unassembled WGS sequence"/>
</dbReference>
<name>A0A368XU40_9BURK</name>
<keyword evidence="3" id="KW-1185">Reference proteome</keyword>
<keyword evidence="2" id="KW-0547">Nucleotide-binding</keyword>